<evidence type="ECO:0000259" key="1">
    <source>
        <dbReference type="Pfam" id="PF20231"/>
    </source>
</evidence>
<name>A0A4S8LYH8_DENBC</name>
<feature type="domain" description="DUF6589" evidence="1">
    <location>
        <begin position="357"/>
        <end position="561"/>
    </location>
</feature>
<proteinExistence type="predicted"/>
<gene>
    <name evidence="2" type="ORF">K435DRAFT_860227</name>
</gene>
<dbReference type="Pfam" id="PF20231">
    <property type="entry name" value="DUF6589"/>
    <property type="match status" value="1"/>
</dbReference>
<reference evidence="2 3" key="1">
    <citation type="journal article" date="2019" name="Nat. Ecol. Evol.">
        <title>Megaphylogeny resolves global patterns of mushroom evolution.</title>
        <authorList>
            <person name="Varga T."/>
            <person name="Krizsan K."/>
            <person name="Foldi C."/>
            <person name="Dima B."/>
            <person name="Sanchez-Garcia M."/>
            <person name="Sanchez-Ramirez S."/>
            <person name="Szollosi G.J."/>
            <person name="Szarkandi J.G."/>
            <person name="Papp V."/>
            <person name="Albert L."/>
            <person name="Andreopoulos W."/>
            <person name="Angelini C."/>
            <person name="Antonin V."/>
            <person name="Barry K.W."/>
            <person name="Bougher N.L."/>
            <person name="Buchanan P."/>
            <person name="Buyck B."/>
            <person name="Bense V."/>
            <person name="Catcheside P."/>
            <person name="Chovatia M."/>
            <person name="Cooper J."/>
            <person name="Damon W."/>
            <person name="Desjardin D."/>
            <person name="Finy P."/>
            <person name="Geml J."/>
            <person name="Haridas S."/>
            <person name="Hughes K."/>
            <person name="Justo A."/>
            <person name="Karasinski D."/>
            <person name="Kautmanova I."/>
            <person name="Kiss B."/>
            <person name="Kocsube S."/>
            <person name="Kotiranta H."/>
            <person name="LaButti K.M."/>
            <person name="Lechner B.E."/>
            <person name="Liimatainen K."/>
            <person name="Lipzen A."/>
            <person name="Lukacs Z."/>
            <person name="Mihaltcheva S."/>
            <person name="Morgado L.N."/>
            <person name="Niskanen T."/>
            <person name="Noordeloos M.E."/>
            <person name="Ohm R.A."/>
            <person name="Ortiz-Santana B."/>
            <person name="Ovrebo C."/>
            <person name="Racz N."/>
            <person name="Riley R."/>
            <person name="Savchenko A."/>
            <person name="Shiryaev A."/>
            <person name="Soop K."/>
            <person name="Spirin V."/>
            <person name="Szebenyi C."/>
            <person name="Tomsovsky M."/>
            <person name="Tulloss R.E."/>
            <person name="Uehling J."/>
            <person name="Grigoriev I.V."/>
            <person name="Vagvolgyi C."/>
            <person name="Papp T."/>
            <person name="Martin F.M."/>
            <person name="Miettinen O."/>
            <person name="Hibbett D.S."/>
            <person name="Nagy L.G."/>
        </authorList>
    </citation>
    <scope>NUCLEOTIDE SEQUENCE [LARGE SCALE GENOMIC DNA]</scope>
    <source>
        <strain evidence="2 3">CBS 962.96</strain>
    </source>
</reference>
<dbReference type="OrthoDB" id="4743193at2759"/>
<dbReference type="InterPro" id="IPR046496">
    <property type="entry name" value="DUF6589"/>
</dbReference>
<accession>A0A4S8LYH8</accession>
<dbReference type="EMBL" id="ML179216">
    <property type="protein sequence ID" value="THU94764.1"/>
    <property type="molecule type" value="Genomic_DNA"/>
</dbReference>
<evidence type="ECO:0000313" key="3">
    <source>
        <dbReference type="Proteomes" id="UP000297245"/>
    </source>
</evidence>
<organism evidence="2 3">
    <name type="scientific">Dendrothele bispora (strain CBS 962.96)</name>
    <dbReference type="NCBI Taxonomy" id="1314807"/>
    <lineage>
        <taxon>Eukaryota</taxon>
        <taxon>Fungi</taxon>
        <taxon>Dikarya</taxon>
        <taxon>Basidiomycota</taxon>
        <taxon>Agaricomycotina</taxon>
        <taxon>Agaricomycetes</taxon>
        <taxon>Agaricomycetidae</taxon>
        <taxon>Agaricales</taxon>
        <taxon>Agaricales incertae sedis</taxon>
        <taxon>Dendrothele</taxon>
    </lineage>
</organism>
<evidence type="ECO:0000313" key="2">
    <source>
        <dbReference type="EMBL" id="THU94764.1"/>
    </source>
</evidence>
<sequence>MTTLSTDQLRSILVALNNFAAEPADFIISLAKNAELVEDKEALRDRVEEVLDVWKQSPGFSNVTIDWARKLMMEKYAEQILTLVSSASGLRFSASNATEERFSNIDIDSIAADMRKHAPDLWDLLGILLDADPKLREVREKRKKGNKSQKNSATGEIDVNYSIEGDSDSWERYTPKDLVNDEDWEDTGVDAARNDVLERRMELLIVKQVSCWALSACMHAPNTAVELLAHIGVSISSSAIEDAISSLSRESLKKIQELSCTLLNAYAYDNVDIDLKQAPSLENPFPSFIHLTSGTFIPLQHGVTLEDLNCSDELWQKSEYNRHRTSNFPSVSDFDLLMIHPEDPDHPSGLLRHERFNQWIFLCDLVTHGPDYFQKFRPNLHADKPESIDCIPVVKSEQIHARMMDLACSTPAENAQIIKDLLSKQGGVGDPNDAGISDPGNKKRIDLGNHVVLLFGDLGVGERVESLLRSRSEEKTRWRRLQGLVYVLGLFHVKMACADAVWRTFIEPARARNESDDYSLMADVKVLRPRETGKISSKPGFRRMHEVIQHSGIVMRLDCWRL</sequence>
<protein>
    <recommendedName>
        <fullName evidence="1">DUF6589 domain-containing protein</fullName>
    </recommendedName>
</protein>
<keyword evidence="3" id="KW-1185">Reference proteome</keyword>
<dbReference type="Proteomes" id="UP000297245">
    <property type="component" value="Unassembled WGS sequence"/>
</dbReference>
<dbReference type="AlphaFoldDB" id="A0A4S8LYH8"/>